<keyword evidence="2" id="KW-1185">Reference proteome</keyword>
<gene>
    <name evidence="1" type="ORF">ACCUM_3105</name>
</gene>
<name>A0A5S4EHY5_9PROT</name>
<dbReference type="EMBL" id="SWAD01000151">
    <property type="protein sequence ID" value="TMQ74785.1"/>
    <property type="molecule type" value="Genomic_DNA"/>
</dbReference>
<proteinExistence type="predicted"/>
<organism evidence="1 2">
    <name type="scientific">Candidatus Accumulibacter phosphatis</name>
    <dbReference type="NCBI Taxonomy" id="327160"/>
    <lineage>
        <taxon>Bacteria</taxon>
        <taxon>Pseudomonadati</taxon>
        <taxon>Pseudomonadota</taxon>
        <taxon>Betaproteobacteria</taxon>
        <taxon>Candidatus Accumulibacter</taxon>
    </lineage>
</organism>
<dbReference type="AlphaFoldDB" id="A0A5S4EHY5"/>
<dbReference type="Proteomes" id="UP000306324">
    <property type="component" value="Unassembled WGS sequence"/>
</dbReference>
<accession>A0A5S4EHY5</accession>
<protein>
    <submittedName>
        <fullName evidence="1">Uncharacterized protein</fullName>
    </submittedName>
</protein>
<evidence type="ECO:0000313" key="2">
    <source>
        <dbReference type="Proteomes" id="UP000306324"/>
    </source>
</evidence>
<sequence length="39" mass="4607">MRQGRQLRHTLAMDRLAQRRILDALYHFGRLLLVVSNST</sequence>
<evidence type="ECO:0000313" key="1">
    <source>
        <dbReference type="EMBL" id="TMQ74785.1"/>
    </source>
</evidence>
<comment type="caution">
    <text evidence="1">The sequence shown here is derived from an EMBL/GenBank/DDBJ whole genome shotgun (WGS) entry which is preliminary data.</text>
</comment>
<reference evidence="1 2" key="1">
    <citation type="submission" date="2019-04" db="EMBL/GenBank/DDBJ databases">
        <title>A novel phosphate-accumulating bacterium identified in bioreactor for phosphate removal from wastewater.</title>
        <authorList>
            <person name="Kotlyarov R.Y."/>
            <person name="Beletsky A.V."/>
            <person name="Kallistova A.Y."/>
            <person name="Dorofeev A.G."/>
            <person name="Nikolaev Y.Y."/>
            <person name="Pimenov N.V."/>
            <person name="Ravin N.V."/>
            <person name="Mardanov A.V."/>
        </authorList>
    </citation>
    <scope>NUCLEOTIDE SEQUENCE [LARGE SCALE GENOMIC DNA]</scope>
    <source>
        <strain evidence="1 2">Bin19</strain>
    </source>
</reference>